<evidence type="ECO:0000256" key="1">
    <source>
        <dbReference type="SAM" id="MobiDB-lite"/>
    </source>
</evidence>
<evidence type="ECO:0000313" key="2">
    <source>
        <dbReference type="EMBL" id="SEB33456.1"/>
    </source>
</evidence>
<dbReference type="AlphaFoldDB" id="A0A1H4IIJ6"/>
<protein>
    <submittedName>
        <fullName evidence="2">Uncharacterized protein</fullName>
    </submittedName>
</protein>
<name>A0A1H4IIJ6_9NOCA</name>
<dbReference type="Proteomes" id="UP000183561">
    <property type="component" value="Unassembled WGS sequence"/>
</dbReference>
<organism evidence="2 3">
    <name type="scientific">Rhodococcus koreensis</name>
    <dbReference type="NCBI Taxonomy" id="99653"/>
    <lineage>
        <taxon>Bacteria</taxon>
        <taxon>Bacillati</taxon>
        <taxon>Actinomycetota</taxon>
        <taxon>Actinomycetes</taxon>
        <taxon>Mycobacteriales</taxon>
        <taxon>Nocardiaceae</taxon>
        <taxon>Rhodococcus</taxon>
    </lineage>
</organism>
<gene>
    <name evidence="2" type="ORF">SAMN04490239_0735</name>
</gene>
<feature type="compositionally biased region" description="Low complexity" evidence="1">
    <location>
        <begin position="75"/>
        <end position="86"/>
    </location>
</feature>
<accession>A0A1H4IIJ6</accession>
<proteinExistence type="predicted"/>
<reference evidence="3" key="1">
    <citation type="submission" date="2016-10" db="EMBL/GenBank/DDBJ databases">
        <authorList>
            <person name="Varghese N."/>
            <person name="Submissions S."/>
        </authorList>
    </citation>
    <scope>NUCLEOTIDE SEQUENCE [LARGE SCALE GENOMIC DNA]</scope>
    <source>
        <strain evidence="3">DSM 44498</strain>
    </source>
</reference>
<keyword evidence="3" id="KW-1185">Reference proteome</keyword>
<evidence type="ECO:0000313" key="3">
    <source>
        <dbReference type="Proteomes" id="UP000183561"/>
    </source>
</evidence>
<feature type="region of interest" description="Disordered" evidence="1">
    <location>
        <begin position="75"/>
        <end position="104"/>
    </location>
</feature>
<dbReference type="EMBL" id="FNSV01000004">
    <property type="protein sequence ID" value="SEB33456.1"/>
    <property type="molecule type" value="Genomic_DNA"/>
</dbReference>
<sequence>MVIGYEVLAVVADVVHGPKLPGAGSAIRDRAKSTSVLVGSSQSAQFASATLIGIRSWMCPTSSVELVVITEKVTSQASGSSSETSGLRYKSKIPANGRVSPSAG</sequence>